<organism evidence="2">
    <name type="scientific">Anguilla anguilla</name>
    <name type="common">European freshwater eel</name>
    <name type="synonym">Muraena anguilla</name>
    <dbReference type="NCBI Taxonomy" id="7936"/>
    <lineage>
        <taxon>Eukaryota</taxon>
        <taxon>Metazoa</taxon>
        <taxon>Chordata</taxon>
        <taxon>Craniata</taxon>
        <taxon>Vertebrata</taxon>
        <taxon>Euteleostomi</taxon>
        <taxon>Actinopterygii</taxon>
        <taxon>Neopterygii</taxon>
        <taxon>Teleostei</taxon>
        <taxon>Anguilliformes</taxon>
        <taxon>Anguillidae</taxon>
        <taxon>Anguilla</taxon>
    </lineage>
</organism>
<dbReference type="AlphaFoldDB" id="A0A0E9R688"/>
<evidence type="ECO:0000313" key="2">
    <source>
        <dbReference type="EMBL" id="JAH24639.1"/>
    </source>
</evidence>
<protein>
    <submittedName>
        <fullName evidence="2">Uncharacterized protein</fullName>
    </submittedName>
</protein>
<feature type="transmembrane region" description="Helical" evidence="1">
    <location>
        <begin position="36"/>
        <end position="52"/>
    </location>
</feature>
<accession>A0A0E9R688</accession>
<keyword evidence="1" id="KW-0812">Transmembrane</keyword>
<keyword evidence="1" id="KW-1133">Transmembrane helix</keyword>
<evidence type="ECO:0000256" key="1">
    <source>
        <dbReference type="SAM" id="Phobius"/>
    </source>
</evidence>
<reference evidence="2" key="2">
    <citation type="journal article" date="2015" name="Fish Shellfish Immunol.">
        <title>Early steps in the European eel (Anguilla anguilla)-Vibrio vulnificus interaction in the gills: Role of the RtxA13 toxin.</title>
        <authorList>
            <person name="Callol A."/>
            <person name="Pajuelo D."/>
            <person name="Ebbesson L."/>
            <person name="Teles M."/>
            <person name="MacKenzie S."/>
            <person name="Amaro C."/>
        </authorList>
    </citation>
    <scope>NUCLEOTIDE SEQUENCE</scope>
</reference>
<name>A0A0E9R688_ANGAN</name>
<reference evidence="2" key="1">
    <citation type="submission" date="2014-11" db="EMBL/GenBank/DDBJ databases">
        <authorList>
            <person name="Amaro Gonzalez C."/>
        </authorList>
    </citation>
    <scope>NUCLEOTIDE SEQUENCE</scope>
</reference>
<proteinExistence type="predicted"/>
<keyword evidence="1" id="KW-0472">Membrane</keyword>
<dbReference type="EMBL" id="GBXM01083938">
    <property type="protein sequence ID" value="JAH24639.1"/>
    <property type="molecule type" value="Transcribed_RNA"/>
</dbReference>
<sequence length="61" mass="7287">MWVTIIIKILRGIHFSVNNFIYEINVHNYLQPFHTGYMPYLIIIPLPVLALLERETRSMRS</sequence>